<dbReference type="PRINTS" id="PR00786">
    <property type="entry name" value="NEPRILYSIN"/>
</dbReference>
<name>A0A0L0C7U1_LUCCU</name>
<dbReference type="GO" id="GO:0016485">
    <property type="term" value="P:protein processing"/>
    <property type="evidence" value="ECO:0007669"/>
    <property type="project" value="TreeGrafter"/>
</dbReference>
<comment type="similarity">
    <text evidence="3">Belongs to the peptidase M13 family.</text>
</comment>
<dbReference type="CDD" id="cd08662">
    <property type="entry name" value="M13"/>
    <property type="match status" value="1"/>
</dbReference>
<dbReference type="AlphaFoldDB" id="A0A0L0C7U1"/>
<evidence type="ECO:0000256" key="5">
    <source>
        <dbReference type="ARBA" id="ARBA00022723"/>
    </source>
</evidence>
<comment type="cofactor">
    <cofactor evidence="1">
        <name>Zn(2+)</name>
        <dbReference type="ChEBI" id="CHEBI:29105"/>
    </cofactor>
</comment>
<evidence type="ECO:0000256" key="9">
    <source>
        <dbReference type="SAM" id="SignalP"/>
    </source>
</evidence>
<gene>
    <name evidence="12" type="ORF">FF38_09232</name>
</gene>
<dbReference type="SUPFAM" id="SSF55486">
    <property type="entry name" value="Metalloproteases ('zincins'), catalytic domain"/>
    <property type="match status" value="1"/>
</dbReference>
<comment type="subcellular location">
    <subcellularLocation>
        <location evidence="2">Cell membrane</location>
        <topology evidence="2">Single-pass type II membrane protein</topology>
    </subcellularLocation>
</comment>
<evidence type="ECO:0000259" key="11">
    <source>
        <dbReference type="Pfam" id="PF05649"/>
    </source>
</evidence>
<evidence type="ECO:0008006" key="14">
    <source>
        <dbReference type="Google" id="ProtNLM"/>
    </source>
</evidence>
<evidence type="ECO:0000256" key="3">
    <source>
        <dbReference type="ARBA" id="ARBA00007357"/>
    </source>
</evidence>
<feature type="chain" id="PRO_5005535932" description="Endothelin-converting enzyme 1" evidence="9">
    <location>
        <begin position="28"/>
        <end position="698"/>
    </location>
</feature>
<reference evidence="12 13" key="1">
    <citation type="journal article" date="2015" name="Nat. Commun.">
        <title>Lucilia cuprina genome unlocks parasitic fly biology to underpin future interventions.</title>
        <authorList>
            <person name="Anstead C.A."/>
            <person name="Korhonen P.K."/>
            <person name="Young N.D."/>
            <person name="Hall R.S."/>
            <person name="Jex A.R."/>
            <person name="Murali S.C."/>
            <person name="Hughes D.S."/>
            <person name="Lee S.F."/>
            <person name="Perry T."/>
            <person name="Stroehlein A.J."/>
            <person name="Ansell B.R."/>
            <person name="Breugelmans B."/>
            <person name="Hofmann A."/>
            <person name="Qu J."/>
            <person name="Dugan S."/>
            <person name="Lee S.L."/>
            <person name="Chao H."/>
            <person name="Dinh H."/>
            <person name="Han Y."/>
            <person name="Doddapaneni H.V."/>
            <person name="Worley K.C."/>
            <person name="Muzny D.M."/>
            <person name="Ioannidis P."/>
            <person name="Waterhouse R.M."/>
            <person name="Zdobnov E.M."/>
            <person name="James P.J."/>
            <person name="Bagnall N.H."/>
            <person name="Kotze A.C."/>
            <person name="Gibbs R.A."/>
            <person name="Richards S."/>
            <person name="Batterham P."/>
            <person name="Gasser R.B."/>
        </authorList>
    </citation>
    <scope>NUCLEOTIDE SEQUENCE [LARGE SCALE GENOMIC DNA]</scope>
    <source>
        <strain evidence="12 13">LS</strain>
        <tissue evidence="12">Full body</tissue>
    </source>
</reference>
<dbReference type="STRING" id="7375.A0A0L0C7U1"/>
<dbReference type="InterPro" id="IPR042089">
    <property type="entry name" value="Peptidase_M13_dom_2"/>
</dbReference>
<keyword evidence="13" id="KW-1185">Reference proteome</keyword>
<feature type="domain" description="Peptidase M13 N-terminal" evidence="11">
    <location>
        <begin position="58"/>
        <end position="440"/>
    </location>
</feature>
<dbReference type="EMBL" id="JRES01000767">
    <property type="protein sequence ID" value="KNC28468.1"/>
    <property type="molecule type" value="Genomic_DNA"/>
</dbReference>
<dbReference type="GO" id="GO:0004222">
    <property type="term" value="F:metalloendopeptidase activity"/>
    <property type="evidence" value="ECO:0007669"/>
    <property type="project" value="InterPro"/>
</dbReference>
<evidence type="ECO:0000313" key="12">
    <source>
        <dbReference type="EMBL" id="KNC28468.1"/>
    </source>
</evidence>
<keyword evidence="5" id="KW-0479">Metal-binding</keyword>
<dbReference type="OMA" id="MVHAFDY"/>
<evidence type="ECO:0000256" key="6">
    <source>
        <dbReference type="ARBA" id="ARBA00022801"/>
    </source>
</evidence>
<dbReference type="InterPro" id="IPR008753">
    <property type="entry name" value="Peptidase_M13_N"/>
</dbReference>
<evidence type="ECO:0000256" key="4">
    <source>
        <dbReference type="ARBA" id="ARBA00022670"/>
    </source>
</evidence>
<keyword evidence="7" id="KW-0862">Zinc</keyword>
<sequence length="698" mass="81246">MLFKTRLQPIQILLYALLIIFVKIIKAKRSADQPQCDSAFWSNIQIQSDQYVDVYEKPCDDFWTYACGNWRPPSQLRFAKPTDTLSTIKAANKYLLLQYFEDVEKGRHINDTAKGVATFYKSCLDKRAFKCKAQDEQAIRVYTDILKNITSNWPILQRNFSENNVDKLFNWEQVSAEMRRYGAQALMSSKIQPNWQNSQQLIFYIMPPSFELLKARQSDTKVDEESEFLYKRYIKLLMMDLGVRVRKANQIAEEIIEFEKSLMELVNNERSVVLKEPQSLASLAAEIPGIDLLKYFNTLMQNFKLPANYQDSLLIVADKQYLRQLSRFLTKSSAEIIAKYFLVQFLANFQVNLHEEYSFIKQKEECLMQLNDFMPSELSHLFLQLRHGNAEEFLQQTEQHLNKIFDNLKQQFEKLLNSSVVFERDPATKILSREKLRAMKLLLPTLELSTSEQFVMGDNYDVNLINLSKWKTTQQLNKTIPHMVKEASSIKLETKLSLTSLYRYQSYGPLDVNAYYRLKKNAIEIPLGILQTPLYNQCLKPAKIYGGLAYILAHEILHGFDYDGLNYDKLGNVANAWGVKAIIKFGVRSNCYLNERYDNGHVTINENIADSEGLRLALETFLESEMDESFDQEDLKLFFLSYAQTWCGNSSSDSTQIHLHASHRERVNNVLGNFMEFADVYKCRPGNNMHPEEKCRIW</sequence>
<dbReference type="InterPro" id="IPR024079">
    <property type="entry name" value="MetalloPept_cat_dom_sf"/>
</dbReference>
<dbReference type="GO" id="GO:0046872">
    <property type="term" value="F:metal ion binding"/>
    <property type="evidence" value="ECO:0007669"/>
    <property type="project" value="UniProtKB-KW"/>
</dbReference>
<dbReference type="PROSITE" id="PS51885">
    <property type="entry name" value="NEPRILYSIN"/>
    <property type="match status" value="1"/>
</dbReference>
<evidence type="ECO:0000259" key="10">
    <source>
        <dbReference type="Pfam" id="PF01431"/>
    </source>
</evidence>
<dbReference type="PANTHER" id="PTHR11733">
    <property type="entry name" value="ZINC METALLOPROTEASE FAMILY M13 NEPRILYSIN-RELATED"/>
    <property type="match status" value="1"/>
</dbReference>
<evidence type="ECO:0000313" key="13">
    <source>
        <dbReference type="Proteomes" id="UP000037069"/>
    </source>
</evidence>
<accession>A0A0L0C7U1</accession>
<keyword evidence="8" id="KW-0482">Metalloprotease</keyword>
<proteinExistence type="inferred from homology"/>
<comment type="caution">
    <text evidence="12">The sequence shown here is derived from an EMBL/GenBank/DDBJ whole genome shotgun (WGS) entry which is preliminary data.</text>
</comment>
<dbReference type="InterPro" id="IPR000718">
    <property type="entry name" value="Peptidase_M13"/>
</dbReference>
<dbReference type="Proteomes" id="UP000037069">
    <property type="component" value="Unassembled WGS sequence"/>
</dbReference>
<evidence type="ECO:0000256" key="8">
    <source>
        <dbReference type="ARBA" id="ARBA00023049"/>
    </source>
</evidence>
<dbReference type="Pfam" id="PF05649">
    <property type="entry name" value="Peptidase_M13_N"/>
    <property type="match status" value="1"/>
</dbReference>
<keyword evidence="6" id="KW-0378">Hydrolase</keyword>
<dbReference type="Pfam" id="PF01431">
    <property type="entry name" value="Peptidase_M13"/>
    <property type="match status" value="1"/>
</dbReference>
<keyword evidence="4" id="KW-0645">Protease</keyword>
<dbReference type="PANTHER" id="PTHR11733:SF238">
    <property type="entry name" value="FI07649P-RELATED"/>
    <property type="match status" value="1"/>
</dbReference>
<evidence type="ECO:0000256" key="7">
    <source>
        <dbReference type="ARBA" id="ARBA00022833"/>
    </source>
</evidence>
<feature type="domain" description="Peptidase M13 C-terminal" evidence="10">
    <location>
        <begin position="513"/>
        <end position="697"/>
    </location>
</feature>
<dbReference type="InterPro" id="IPR018497">
    <property type="entry name" value="Peptidase_M13_C"/>
</dbReference>
<protein>
    <recommendedName>
        <fullName evidence="14">Endothelin-converting enzyme 1</fullName>
    </recommendedName>
</protein>
<feature type="signal peptide" evidence="9">
    <location>
        <begin position="1"/>
        <end position="27"/>
    </location>
</feature>
<evidence type="ECO:0000256" key="2">
    <source>
        <dbReference type="ARBA" id="ARBA00004401"/>
    </source>
</evidence>
<evidence type="ECO:0000256" key="1">
    <source>
        <dbReference type="ARBA" id="ARBA00001947"/>
    </source>
</evidence>
<dbReference type="Gene3D" id="1.10.1380.10">
    <property type="entry name" value="Neutral endopeptidase , domain2"/>
    <property type="match status" value="1"/>
</dbReference>
<organism evidence="12 13">
    <name type="scientific">Lucilia cuprina</name>
    <name type="common">Green bottle fly</name>
    <name type="synonym">Australian sheep blowfly</name>
    <dbReference type="NCBI Taxonomy" id="7375"/>
    <lineage>
        <taxon>Eukaryota</taxon>
        <taxon>Metazoa</taxon>
        <taxon>Ecdysozoa</taxon>
        <taxon>Arthropoda</taxon>
        <taxon>Hexapoda</taxon>
        <taxon>Insecta</taxon>
        <taxon>Pterygota</taxon>
        <taxon>Neoptera</taxon>
        <taxon>Endopterygota</taxon>
        <taxon>Diptera</taxon>
        <taxon>Brachycera</taxon>
        <taxon>Muscomorpha</taxon>
        <taxon>Oestroidea</taxon>
        <taxon>Calliphoridae</taxon>
        <taxon>Luciliinae</taxon>
        <taxon>Lucilia</taxon>
    </lineage>
</organism>
<keyword evidence="9" id="KW-0732">Signal</keyword>
<dbReference type="OrthoDB" id="6487182at2759"/>
<dbReference type="Gene3D" id="3.40.390.10">
    <property type="entry name" value="Collagenase (Catalytic Domain)"/>
    <property type="match status" value="1"/>
</dbReference>
<dbReference type="GO" id="GO:0005886">
    <property type="term" value="C:plasma membrane"/>
    <property type="evidence" value="ECO:0007669"/>
    <property type="project" value="UniProtKB-SubCell"/>
</dbReference>